<dbReference type="EMBL" id="LJZO01000001">
    <property type="protein sequence ID" value="ROW05236.1"/>
    <property type="molecule type" value="Genomic_DNA"/>
</dbReference>
<dbReference type="AlphaFoldDB" id="A0A423WP69"/>
<sequence length="301" mass="34345">MASRTEGTPYEGRDERPTSPPFESTLPQVDKHLASFEGERVLRSQLYAERARQLSERFGLEMNPHAWYQMEGHVLRVHKPVRMRVHRQCHQCGHELNQSGNCNSCKHNNCGQCTRKPPKRNEAEVIASREKRDHILRERTANAMIMPDWNCTPSEKAVLSRPGRHGGQELVYKKVRQRVRRTCCQCLEAGGPEVTFQGGKLKCPKCDHARCTDCPRDPPKKDKYPYGYPGDEFGAKSIPHYKCHECSTKFPPGAADGTECILCSHKKCDGCERLKPHKVEPKADPDVWRSVQEKLAALELY</sequence>
<gene>
    <name evidence="2" type="ORF">VSDG_00060</name>
</gene>
<name>A0A423WP69_CYTCH</name>
<keyword evidence="3" id="KW-1185">Reference proteome</keyword>
<protein>
    <submittedName>
        <fullName evidence="2">Uncharacterized protein</fullName>
    </submittedName>
</protein>
<dbReference type="OrthoDB" id="5370011at2759"/>
<organism evidence="2 3">
    <name type="scientific">Cytospora chrysosperma</name>
    <name type="common">Cytospora canker fungus</name>
    <name type="synonym">Sphaeria chrysosperma</name>
    <dbReference type="NCBI Taxonomy" id="252740"/>
    <lineage>
        <taxon>Eukaryota</taxon>
        <taxon>Fungi</taxon>
        <taxon>Dikarya</taxon>
        <taxon>Ascomycota</taxon>
        <taxon>Pezizomycotina</taxon>
        <taxon>Sordariomycetes</taxon>
        <taxon>Sordariomycetidae</taxon>
        <taxon>Diaporthales</taxon>
        <taxon>Cytosporaceae</taxon>
        <taxon>Cytospora</taxon>
    </lineage>
</organism>
<comment type="caution">
    <text evidence="2">The sequence shown here is derived from an EMBL/GenBank/DDBJ whole genome shotgun (WGS) entry which is preliminary data.</text>
</comment>
<feature type="region of interest" description="Disordered" evidence="1">
    <location>
        <begin position="1"/>
        <end position="26"/>
    </location>
</feature>
<reference evidence="2 3" key="1">
    <citation type="submission" date="2015-09" db="EMBL/GenBank/DDBJ databases">
        <title>Host preference determinants of Valsa canker pathogens revealed by comparative genomics.</title>
        <authorList>
            <person name="Yin Z."/>
            <person name="Huang L."/>
        </authorList>
    </citation>
    <scope>NUCLEOTIDE SEQUENCE [LARGE SCALE GENOMIC DNA]</scope>
    <source>
        <strain evidence="2 3">YSFL</strain>
    </source>
</reference>
<proteinExistence type="predicted"/>
<evidence type="ECO:0000313" key="3">
    <source>
        <dbReference type="Proteomes" id="UP000284375"/>
    </source>
</evidence>
<evidence type="ECO:0000256" key="1">
    <source>
        <dbReference type="SAM" id="MobiDB-lite"/>
    </source>
</evidence>
<accession>A0A423WP69</accession>
<evidence type="ECO:0000313" key="2">
    <source>
        <dbReference type="EMBL" id="ROW05236.1"/>
    </source>
</evidence>
<dbReference type="Proteomes" id="UP000284375">
    <property type="component" value="Unassembled WGS sequence"/>
</dbReference>